<dbReference type="PANTHER" id="PTHR30589:SF0">
    <property type="entry name" value="PHOSPHATIDYLGLYCEROL--PROLIPOPROTEIN DIACYLGLYCERYL TRANSFERASE"/>
    <property type="match status" value="1"/>
</dbReference>
<dbReference type="PANTHER" id="PTHR30589">
    <property type="entry name" value="PROLIPOPROTEIN DIACYLGLYCERYL TRANSFERASE"/>
    <property type="match status" value="1"/>
</dbReference>
<feature type="transmembrane region" description="Helical" evidence="7">
    <location>
        <begin position="38"/>
        <end position="58"/>
    </location>
</feature>
<feature type="compositionally biased region" description="Polar residues" evidence="8">
    <location>
        <begin position="350"/>
        <end position="364"/>
    </location>
</feature>
<evidence type="ECO:0000256" key="6">
    <source>
        <dbReference type="ARBA" id="ARBA00023136"/>
    </source>
</evidence>
<comment type="function">
    <text evidence="7">Catalyzes the transfer of the diacylglyceryl group from phosphatidylglycerol to the sulfhydryl group of the N-terminal cysteine of a prolipoprotein, the first step in the formation of mature lipoproteins.</text>
</comment>
<keyword evidence="6 7" id="KW-0472">Membrane</keyword>
<evidence type="ECO:0000256" key="3">
    <source>
        <dbReference type="ARBA" id="ARBA00022679"/>
    </source>
</evidence>
<dbReference type="GO" id="GO:0008961">
    <property type="term" value="F:phosphatidylglycerol-prolipoprotein diacylglyceryl transferase activity"/>
    <property type="evidence" value="ECO:0007669"/>
    <property type="project" value="UniProtKB-UniRule"/>
</dbReference>
<dbReference type="GO" id="GO:0005886">
    <property type="term" value="C:plasma membrane"/>
    <property type="evidence" value="ECO:0007669"/>
    <property type="project" value="UniProtKB-SubCell"/>
</dbReference>
<dbReference type="GO" id="GO:0042158">
    <property type="term" value="P:lipoprotein biosynthetic process"/>
    <property type="evidence" value="ECO:0007669"/>
    <property type="project" value="UniProtKB-UniRule"/>
</dbReference>
<feature type="compositionally biased region" description="Acidic residues" evidence="8">
    <location>
        <begin position="334"/>
        <end position="346"/>
    </location>
</feature>
<feature type="transmembrane region" description="Helical" evidence="7">
    <location>
        <begin position="147"/>
        <end position="165"/>
    </location>
</feature>
<reference evidence="9" key="1">
    <citation type="journal article" date="2014" name="Int. J. Syst. Evol. Microbiol.">
        <title>Complete genome sequence of Corynebacterium casei LMG S-19264T (=DSM 44701T), isolated from a smear-ripened cheese.</title>
        <authorList>
            <consortium name="US DOE Joint Genome Institute (JGI-PGF)"/>
            <person name="Walter F."/>
            <person name="Albersmeier A."/>
            <person name="Kalinowski J."/>
            <person name="Ruckert C."/>
        </authorList>
    </citation>
    <scope>NUCLEOTIDE SEQUENCE</scope>
    <source>
        <strain evidence="9">CGMCC 1.16548</strain>
    </source>
</reference>
<evidence type="ECO:0000313" key="9">
    <source>
        <dbReference type="EMBL" id="GHF09050.1"/>
    </source>
</evidence>
<evidence type="ECO:0000256" key="4">
    <source>
        <dbReference type="ARBA" id="ARBA00022692"/>
    </source>
</evidence>
<name>A0A8J3M0E4_9MICO</name>
<evidence type="ECO:0000256" key="7">
    <source>
        <dbReference type="HAMAP-Rule" id="MF_01147"/>
    </source>
</evidence>
<dbReference type="HAMAP" id="MF_01147">
    <property type="entry name" value="Lgt"/>
    <property type="match status" value="1"/>
</dbReference>
<dbReference type="EMBL" id="BNAI01000001">
    <property type="protein sequence ID" value="GHF09050.1"/>
    <property type="molecule type" value="Genomic_DNA"/>
</dbReference>
<feature type="transmembrane region" description="Helical" evidence="7">
    <location>
        <begin position="257"/>
        <end position="275"/>
    </location>
</feature>
<feature type="transmembrane region" description="Helical" evidence="7">
    <location>
        <begin position="287"/>
        <end position="309"/>
    </location>
</feature>
<dbReference type="EC" id="2.5.1.145" evidence="7"/>
<feature type="transmembrane region" description="Helical" evidence="7">
    <location>
        <begin position="70"/>
        <end position="90"/>
    </location>
</feature>
<keyword evidence="4 7" id="KW-0812">Transmembrane</keyword>
<feature type="transmembrane region" description="Helical" evidence="7">
    <location>
        <begin position="209"/>
        <end position="226"/>
    </location>
</feature>
<sequence length="364" mass="39760">MIPTSLPSPPSDWSSFEIPLGFIHDALVGVLPWFPEQFVIHVYALAILLGIAVAITVSNYRLTARGAEPWIVIDLAIWAVVFGIVGSRIWHVATHPDDFFGEGKNTWNAFEPGSVWAVWEGGVAIFGAVLFGGLGVYIACRLAGLRFTAAVDAMAPTLLLAQAFGRLGNYFNQELFGLPTDLPWGLEIDRPNPAIPVGIPADALFHPTFLYEIIWLLAGFGVLMLIENRVSLGKVQSGIGKFLPVWPTFTRRDAWHWGKMVGLYAIWYGIGRAWFESIRLDPSETLFGIRSNVWGALLFILVGIIVIVVQTKRHPGIEPSVYLPGKEWTPDSAVDSDEIYTDDETGDGAGSTTPAPATSGASRK</sequence>
<dbReference type="AlphaFoldDB" id="A0A8J3M0E4"/>
<evidence type="ECO:0000256" key="1">
    <source>
        <dbReference type="ARBA" id="ARBA00007150"/>
    </source>
</evidence>
<feature type="transmembrane region" description="Helical" evidence="7">
    <location>
        <begin position="116"/>
        <end position="140"/>
    </location>
</feature>
<feature type="binding site" evidence="7">
    <location>
        <position position="166"/>
    </location>
    <ligand>
        <name>a 1,2-diacyl-sn-glycero-3-phospho-(1'-sn-glycerol)</name>
        <dbReference type="ChEBI" id="CHEBI:64716"/>
    </ligand>
</feature>
<dbReference type="UniPathway" id="UPA00664"/>
<organism evidence="9 10">
    <name type="scientific">Pseudolysinimonas yzui</name>
    <dbReference type="NCBI Taxonomy" id="2708254"/>
    <lineage>
        <taxon>Bacteria</taxon>
        <taxon>Bacillati</taxon>
        <taxon>Actinomycetota</taxon>
        <taxon>Actinomycetes</taxon>
        <taxon>Micrococcales</taxon>
        <taxon>Microbacteriaceae</taxon>
        <taxon>Pseudolysinimonas</taxon>
    </lineage>
</organism>
<feature type="region of interest" description="Disordered" evidence="8">
    <location>
        <begin position="328"/>
        <end position="364"/>
    </location>
</feature>
<comment type="subcellular location">
    <subcellularLocation>
        <location evidence="7">Cell membrane</location>
        <topology evidence="7">Multi-pass membrane protein</topology>
    </subcellularLocation>
</comment>
<comment type="caution">
    <text evidence="9">The sequence shown here is derived from an EMBL/GenBank/DDBJ whole genome shotgun (WGS) entry which is preliminary data.</text>
</comment>
<gene>
    <name evidence="7" type="primary">lgt</name>
    <name evidence="9" type="ORF">GCM10011600_07520</name>
</gene>
<evidence type="ECO:0000313" key="10">
    <source>
        <dbReference type="Proteomes" id="UP000617531"/>
    </source>
</evidence>
<keyword evidence="10" id="KW-1185">Reference proteome</keyword>
<evidence type="ECO:0000256" key="2">
    <source>
        <dbReference type="ARBA" id="ARBA00022475"/>
    </source>
</evidence>
<proteinExistence type="inferred from homology"/>
<dbReference type="Proteomes" id="UP000617531">
    <property type="component" value="Unassembled WGS sequence"/>
</dbReference>
<keyword evidence="5 7" id="KW-1133">Transmembrane helix</keyword>
<dbReference type="Pfam" id="PF01790">
    <property type="entry name" value="LGT"/>
    <property type="match status" value="1"/>
</dbReference>
<protein>
    <recommendedName>
        <fullName evidence="7">Phosphatidylglycerol--prolipoprotein diacylglyceryl transferase</fullName>
        <ecNumber evidence="7">2.5.1.145</ecNumber>
    </recommendedName>
</protein>
<keyword evidence="2 7" id="KW-1003">Cell membrane</keyword>
<evidence type="ECO:0000256" key="8">
    <source>
        <dbReference type="SAM" id="MobiDB-lite"/>
    </source>
</evidence>
<keyword evidence="3 7" id="KW-0808">Transferase</keyword>
<dbReference type="InterPro" id="IPR001640">
    <property type="entry name" value="Lgt"/>
</dbReference>
<accession>A0A8J3M0E4</accession>
<comment type="pathway">
    <text evidence="7">Protein modification; lipoprotein biosynthesis (diacylglyceryl transfer).</text>
</comment>
<comment type="catalytic activity">
    <reaction evidence="7">
        <text>L-cysteinyl-[prolipoprotein] + a 1,2-diacyl-sn-glycero-3-phospho-(1'-sn-glycerol) = an S-1,2-diacyl-sn-glyceryl-L-cysteinyl-[prolipoprotein] + sn-glycerol 1-phosphate + H(+)</text>
        <dbReference type="Rhea" id="RHEA:56712"/>
        <dbReference type="Rhea" id="RHEA-COMP:14679"/>
        <dbReference type="Rhea" id="RHEA-COMP:14680"/>
        <dbReference type="ChEBI" id="CHEBI:15378"/>
        <dbReference type="ChEBI" id="CHEBI:29950"/>
        <dbReference type="ChEBI" id="CHEBI:57685"/>
        <dbReference type="ChEBI" id="CHEBI:64716"/>
        <dbReference type="ChEBI" id="CHEBI:140658"/>
        <dbReference type="EC" id="2.5.1.145"/>
    </reaction>
</comment>
<comment type="similarity">
    <text evidence="1 7">Belongs to the Lgt family.</text>
</comment>
<dbReference type="PROSITE" id="PS01311">
    <property type="entry name" value="LGT"/>
    <property type="match status" value="1"/>
</dbReference>
<evidence type="ECO:0000256" key="5">
    <source>
        <dbReference type="ARBA" id="ARBA00022989"/>
    </source>
</evidence>
<reference evidence="9" key="2">
    <citation type="submission" date="2020-09" db="EMBL/GenBank/DDBJ databases">
        <authorList>
            <person name="Sun Q."/>
            <person name="Zhou Y."/>
        </authorList>
    </citation>
    <scope>NUCLEOTIDE SEQUENCE</scope>
    <source>
        <strain evidence="9">CGMCC 1.16548</strain>
    </source>
</reference>